<keyword evidence="2" id="KW-1133">Transmembrane helix</keyword>
<proteinExistence type="inferred from homology"/>
<keyword evidence="2" id="KW-0812">Transmembrane</keyword>
<evidence type="ECO:0000256" key="2">
    <source>
        <dbReference type="SAM" id="Phobius"/>
    </source>
</evidence>
<name>A0ABS8WYV9_9GAMM</name>
<feature type="transmembrane region" description="Helical" evidence="2">
    <location>
        <begin position="9"/>
        <end position="26"/>
    </location>
</feature>
<feature type="transmembrane region" description="Helical" evidence="2">
    <location>
        <begin position="32"/>
        <end position="52"/>
    </location>
</feature>
<evidence type="ECO:0000256" key="1">
    <source>
        <dbReference type="ARBA" id="ARBA00010692"/>
    </source>
</evidence>
<accession>A0ABS8WYV9</accession>
<dbReference type="Gene3D" id="1.10.1760.20">
    <property type="match status" value="1"/>
</dbReference>
<reference evidence="3 4" key="1">
    <citation type="journal article" date="2024" name="Pathogens">
        <title>Characterization of a Novel Species of Legionella Isolated from a Healthcare Facility: Legionella resiliens sp. nov.</title>
        <authorList>
            <person name="Cristino S."/>
            <person name="Pascale M.R."/>
            <person name="Marino F."/>
            <person name="Derelitto C."/>
            <person name="Salaris S."/>
            <person name="Orsini M."/>
            <person name="Squarzoni S."/>
            <person name="Grottola A."/>
            <person name="Girolamini L."/>
        </authorList>
    </citation>
    <scope>NUCLEOTIDE SEQUENCE [LARGE SCALE GENOMIC DNA]</scope>
    <source>
        <strain evidence="3 4">8cVS16</strain>
    </source>
</reference>
<evidence type="ECO:0000313" key="4">
    <source>
        <dbReference type="Proteomes" id="UP001320170"/>
    </source>
</evidence>
<keyword evidence="2" id="KW-0472">Membrane</keyword>
<dbReference type="EMBL" id="JAJTND010000001">
    <property type="protein sequence ID" value="MCE3530932.1"/>
    <property type="molecule type" value="Genomic_DNA"/>
</dbReference>
<protein>
    <submittedName>
        <fullName evidence="3">Biotin transporter BioY</fullName>
    </submittedName>
</protein>
<feature type="transmembrane region" description="Helical" evidence="2">
    <location>
        <begin position="121"/>
        <end position="140"/>
    </location>
</feature>
<dbReference type="PANTHER" id="PTHR34295:SF1">
    <property type="entry name" value="BIOTIN TRANSPORTER BIOY"/>
    <property type="match status" value="1"/>
</dbReference>
<dbReference type="Pfam" id="PF02632">
    <property type="entry name" value="BioY"/>
    <property type="match status" value="1"/>
</dbReference>
<dbReference type="PANTHER" id="PTHR34295">
    <property type="entry name" value="BIOTIN TRANSPORTER BIOY"/>
    <property type="match status" value="1"/>
</dbReference>
<dbReference type="Proteomes" id="UP001320170">
    <property type="component" value="Unassembled WGS sequence"/>
</dbReference>
<organism evidence="3 4">
    <name type="scientific">Legionella resiliens</name>
    <dbReference type="NCBI Taxonomy" id="2905958"/>
    <lineage>
        <taxon>Bacteria</taxon>
        <taxon>Pseudomonadati</taxon>
        <taxon>Pseudomonadota</taxon>
        <taxon>Gammaproteobacteria</taxon>
        <taxon>Legionellales</taxon>
        <taxon>Legionellaceae</taxon>
        <taxon>Legionella</taxon>
    </lineage>
</organism>
<dbReference type="RefSeq" id="WP_232890162.1">
    <property type="nucleotide sequence ID" value="NZ_JAJSPM010000001.1"/>
</dbReference>
<sequence>MKKSSHKGSNLFLILMGLLFVILMALKKLPIPATSIEMSLQSLSISILVIFLEKRAAGVILIYLILASFGFPILAEGASNNKWYLAPYAGYYFGFLISSFLLPRLLPFTKPQNYLQIWSRFSFNESSILFCGFLFLSFYFNPKEAWLIGVWPFLFGACLKITVASFIYFLHARWHKKSQHLVFT</sequence>
<feature type="transmembrane region" description="Helical" evidence="2">
    <location>
        <begin position="146"/>
        <end position="170"/>
    </location>
</feature>
<gene>
    <name evidence="3" type="ORF">LXO92_00900</name>
</gene>
<comment type="similarity">
    <text evidence="1">Belongs to the BioY family.</text>
</comment>
<dbReference type="InterPro" id="IPR003784">
    <property type="entry name" value="BioY"/>
</dbReference>
<feature type="transmembrane region" description="Helical" evidence="2">
    <location>
        <begin position="90"/>
        <end position="109"/>
    </location>
</feature>
<evidence type="ECO:0000313" key="3">
    <source>
        <dbReference type="EMBL" id="MCE3530932.1"/>
    </source>
</evidence>
<feature type="transmembrane region" description="Helical" evidence="2">
    <location>
        <begin position="59"/>
        <end position="78"/>
    </location>
</feature>
<comment type="caution">
    <text evidence="3">The sequence shown here is derived from an EMBL/GenBank/DDBJ whole genome shotgun (WGS) entry which is preliminary data.</text>
</comment>
<keyword evidence="4" id="KW-1185">Reference proteome</keyword>